<evidence type="ECO:0000313" key="5">
    <source>
        <dbReference type="EMBL" id="OAY83000.1"/>
    </source>
</evidence>
<comment type="caution">
    <text evidence="5">The sequence shown here is derived from an EMBL/GenBank/DDBJ whole genome shotgun (WGS) entry which is preliminary data.</text>
</comment>
<protein>
    <recommendedName>
        <fullName evidence="4">FLZ-type domain-containing protein</fullName>
    </recommendedName>
</protein>
<dbReference type="InterPro" id="IPR044585">
    <property type="entry name" value="FLZ10/11"/>
</dbReference>
<accession>A0A199W270</accession>
<keyword evidence="2" id="KW-0479">Metal-binding</keyword>
<dbReference type="PROSITE" id="PS51795">
    <property type="entry name" value="ZF_FLZ"/>
    <property type="match status" value="1"/>
</dbReference>
<dbReference type="PANTHER" id="PTHR46868:SF3">
    <property type="entry name" value="FCS-LIKE ZINC FINGER 11"/>
    <property type="match status" value="1"/>
</dbReference>
<feature type="domain" description="FLZ-type" evidence="4">
    <location>
        <begin position="312"/>
        <end position="355"/>
    </location>
</feature>
<gene>
    <name evidence="5" type="ORF">ACMD2_16189</name>
</gene>
<evidence type="ECO:0000256" key="3">
    <source>
        <dbReference type="PROSITE-ProRule" id="PRU01131"/>
    </source>
</evidence>
<dbReference type="STRING" id="4615.A0A199W270"/>
<sequence length="382" mass="42050">MLRKRSRPFQRDQSKAHIIMHDYSPPESSCYDGLVQKGRSSSLFSLPGLFVGFTTKGLSDCYDSAKSPTSPLDHKLFSNPSMRSPRSWDNKRVGLGLVDSLSEEETMVCGSVLGSKNILFGSQMRINIPNPKTHLTGFRDGSSIAAPKSLPKDYGISSLTRAKMGLGFKGAELVCGELGKNRSFSADLGESLIPPTQQFYENPKANSENFPSSLKNTLLDSPPPAKGSYSFENFSGSLPISIVEIEQSEDYTCIISHGPNPKTTHIFGDCILESHKIESPDSKNKERKEGAGSSSWVVNFPVDYPPCPPDDDFLSFCFSCKKKLEGNDIYIYRGEKAFCSSNCRDQEILIEEEAEKQSTSSEDSPGSFFHEDIFMSGMVTAT</sequence>
<dbReference type="Pfam" id="PF04570">
    <property type="entry name" value="zf-FLZ"/>
    <property type="match status" value="1"/>
</dbReference>
<comment type="similarity">
    <text evidence="1">Belongs to the FLZ family.</text>
</comment>
<organism evidence="5 6">
    <name type="scientific">Ananas comosus</name>
    <name type="common">Pineapple</name>
    <name type="synonym">Ananas ananas</name>
    <dbReference type="NCBI Taxonomy" id="4615"/>
    <lineage>
        <taxon>Eukaryota</taxon>
        <taxon>Viridiplantae</taxon>
        <taxon>Streptophyta</taxon>
        <taxon>Embryophyta</taxon>
        <taxon>Tracheophyta</taxon>
        <taxon>Spermatophyta</taxon>
        <taxon>Magnoliopsida</taxon>
        <taxon>Liliopsida</taxon>
        <taxon>Poales</taxon>
        <taxon>Bromeliaceae</taxon>
        <taxon>Bromelioideae</taxon>
        <taxon>Ananas</taxon>
    </lineage>
</organism>
<dbReference type="Proteomes" id="UP000092600">
    <property type="component" value="Unassembled WGS sequence"/>
</dbReference>
<dbReference type="AlphaFoldDB" id="A0A199W270"/>
<reference evidence="5 6" key="1">
    <citation type="journal article" date="2016" name="DNA Res.">
        <title>The draft genome of MD-2 pineapple using hybrid error correction of long reads.</title>
        <authorList>
            <person name="Redwan R.M."/>
            <person name="Saidin A."/>
            <person name="Kumar S.V."/>
        </authorList>
    </citation>
    <scope>NUCLEOTIDE SEQUENCE [LARGE SCALE GENOMIC DNA]</scope>
    <source>
        <strain evidence="6">cv. MD2</strain>
        <tissue evidence="5">Leaf</tissue>
    </source>
</reference>
<feature type="zinc finger region" description="FLZ-type" evidence="3">
    <location>
        <begin position="312"/>
        <end position="355"/>
    </location>
</feature>
<evidence type="ECO:0000256" key="1">
    <source>
        <dbReference type="ARBA" id="ARBA00009374"/>
    </source>
</evidence>
<evidence type="ECO:0000256" key="2">
    <source>
        <dbReference type="ARBA" id="ARBA00022723"/>
    </source>
</evidence>
<proteinExistence type="inferred from homology"/>
<dbReference type="GO" id="GO:0046872">
    <property type="term" value="F:metal ion binding"/>
    <property type="evidence" value="ECO:0007669"/>
    <property type="project" value="UniProtKB-KW"/>
</dbReference>
<name>A0A199W270_ANACO</name>
<evidence type="ECO:0000259" key="4">
    <source>
        <dbReference type="PROSITE" id="PS51795"/>
    </source>
</evidence>
<dbReference type="EMBL" id="LSRQ01000411">
    <property type="protein sequence ID" value="OAY83000.1"/>
    <property type="molecule type" value="Genomic_DNA"/>
</dbReference>
<dbReference type="InterPro" id="IPR007650">
    <property type="entry name" value="Zf-FLZ_dom"/>
</dbReference>
<evidence type="ECO:0000313" key="6">
    <source>
        <dbReference type="Proteomes" id="UP000092600"/>
    </source>
</evidence>
<dbReference type="PANTHER" id="PTHR46868">
    <property type="entry name" value="FCS-LIKE ZINC FINGER 11"/>
    <property type="match status" value="1"/>
</dbReference>